<evidence type="ECO:0000256" key="8">
    <source>
        <dbReference type="SAM" id="SignalP"/>
    </source>
</evidence>
<dbReference type="InterPro" id="IPR022398">
    <property type="entry name" value="Peptidase_S8_His-AS"/>
</dbReference>
<keyword evidence="4 6" id="KW-0378">Hydrolase</keyword>
<dbReference type="SUPFAM" id="SSF54897">
    <property type="entry name" value="Protease propeptides/inhibitors"/>
    <property type="match status" value="1"/>
</dbReference>
<dbReference type="PROSITE" id="PS00136">
    <property type="entry name" value="SUBTILASE_ASP"/>
    <property type="match status" value="1"/>
</dbReference>
<feature type="active site" description="Charge relay system" evidence="6">
    <location>
        <position position="178"/>
    </location>
</feature>
<evidence type="ECO:0000313" key="11">
    <source>
        <dbReference type="EMBL" id="KAJ6446254.1"/>
    </source>
</evidence>
<dbReference type="InterPro" id="IPR023828">
    <property type="entry name" value="Peptidase_S8_Ser-AS"/>
</dbReference>
<name>A0AB34G535_9HYPO</name>
<keyword evidence="12" id="KW-1185">Reference proteome</keyword>
<comment type="caution">
    <text evidence="11">The sequence shown here is derived from an EMBL/GenBank/DDBJ whole genome shotgun (WGS) entry which is preliminary data.</text>
</comment>
<evidence type="ECO:0000256" key="6">
    <source>
        <dbReference type="PROSITE-ProRule" id="PRU01240"/>
    </source>
</evidence>
<dbReference type="PROSITE" id="PS00138">
    <property type="entry name" value="SUBTILASE_SER"/>
    <property type="match status" value="1"/>
</dbReference>
<dbReference type="InterPro" id="IPR036852">
    <property type="entry name" value="Peptidase_S8/S53_dom_sf"/>
</dbReference>
<dbReference type="InterPro" id="IPR015500">
    <property type="entry name" value="Peptidase_S8_subtilisin-rel"/>
</dbReference>
<dbReference type="InterPro" id="IPR050131">
    <property type="entry name" value="Peptidase_S8_subtilisin-like"/>
</dbReference>
<feature type="active site" description="Charge relay system" evidence="6">
    <location>
        <position position="333"/>
    </location>
</feature>
<dbReference type="EMBL" id="JAQHRD010000001">
    <property type="protein sequence ID" value="KAJ6446254.1"/>
    <property type="molecule type" value="Genomic_DNA"/>
</dbReference>
<feature type="signal peptide" evidence="8">
    <location>
        <begin position="1"/>
        <end position="15"/>
    </location>
</feature>
<evidence type="ECO:0000259" key="10">
    <source>
        <dbReference type="Pfam" id="PF05922"/>
    </source>
</evidence>
<feature type="chain" id="PRO_5044253339" evidence="8">
    <location>
        <begin position="16"/>
        <end position="390"/>
    </location>
</feature>
<evidence type="ECO:0000256" key="1">
    <source>
        <dbReference type="ARBA" id="ARBA00011073"/>
    </source>
</evidence>
<evidence type="ECO:0000256" key="2">
    <source>
        <dbReference type="ARBA" id="ARBA00022670"/>
    </source>
</evidence>
<feature type="domain" description="Peptidase S8/S53" evidence="9">
    <location>
        <begin position="140"/>
        <end position="357"/>
    </location>
</feature>
<evidence type="ECO:0000259" key="9">
    <source>
        <dbReference type="Pfam" id="PF00082"/>
    </source>
</evidence>
<feature type="active site" description="Charge relay system" evidence="6">
    <location>
        <position position="147"/>
    </location>
</feature>
<dbReference type="PRINTS" id="PR00723">
    <property type="entry name" value="SUBTILISIN"/>
</dbReference>
<protein>
    <submittedName>
        <fullName evidence="11">Proteinase T-like protein</fullName>
    </submittedName>
</protein>
<organism evidence="11 12">
    <name type="scientific">Purpureocillium lavendulum</name>
    <dbReference type="NCBI Taxonomy" id="1247861"/>
    <lineage>
        <taxon>Eukaryota</taxon>
        <taxon>Fungi</taxon>
        <taxon>Dikarya</taxon>
        <taxon>Ascomycota</taxon>
        <taxon>Pezizomycotina</taxon>
        <taxon>Sordariomycetes</taxon>
        <taxon>Hypocreomycetidae</taxon>
        <taxon>Hypocreales</taxon>
        <taxon>Ophiocordycipitaceae</taxon>
        <taxon>Purpureocillium</taxon>
    </lineage>
</organism>
<dbReference type="PROSITE" id="PS51892">
    <property type="entry name" value="SUBTILASE"/>
    <property type="match status" value="1"/>
</dbReference>
<sequence length="390" mass="40495">MKLSVLLAVLPAVLAAPAMKREEPAPLLTPRGANQLINGKYIVKFKDTMSIASVDETVSALSQKADHVFNHAFRGFSGKLSAKDLKSLRDHPDVEYIEQDAIVTIKAYTQQPGAPWGLGRISHRAKGSTTYEYDTSAGSGTCAYVIDTGVEASHPEFEGRASQIKSFINGQTTDGNGHGTHCAGTIGSKTYGVAKKTKIYGVKVLDNSGSGSYSGIIAGIDFAVQDSKSRSCPKGVVANMSLGGGYAASVNQAAASMIRAGIFLAVAAGNDNADAANYSPASEPTVCTIGATTSSDQRSSFSNYGRVVDIFAPGSNILSTWIGGRTNTISGTSMATPHIVGLGAYLAALEGFSSPQALCTRMQTLSTKNVLSGIPSGTVNYLAFNGNPSG</sequence>
<dbReference type="Gene3D" id="3.40.50.200">
    <property type="entry name" value="Peptidase S8/S53 domain"/>
    <property type="match status" value="1"/>
</dbReference>
<evidence type="ECO:0000256" key="4">
    <source>
        <dbReference type="ARBA" id="ARBA00022801"/>
    </source>
</evidence>
<comment type="similarity">
    <text evidence="1 6 7">Belongs to the peptidase S8 family.</text>
</comment>
<evidence type="ECO:0000256" key="7">
    <source>
        <dbReference type="RuleBase" id="RU003355"/>
    </source>
</evidence>
<dbReference type="InterPro" id="IPR034193">
    <property type="entry name" value="PCSK9_ProteinaseK-like"/>
</dbReference>
<keyword evidence="5 6" id="KW-0720">Serine protease</keyword>
<gene>
    <name evidence="11" type="ORF">O9K51_01025</name>
</gene>
<dbReference type="FunFam" id="3.40.50.200:FF:000014">
    <property type="entry name" value="Proteinase K"/>
    <property type="match status" value="1"/>
</dbReference>
<dbReference type="GO" id="GO:0006508">
    <property type="term" value="P:proteolysis"/>
    <property type="evidence" value="ECO:0007669"/>
    <property type="project" value="UniProtKB-KW"/>
</dbReference>
<proteinExistence type="inferred from homology"/>
<dbReference type="PANTHER" id="PTHR43806:SF58">
    <property type="entry name" value="ALKALINE PROTEASE 1-RELATED"/>
    <property type="match status" value="1"/>
</dbReference>
<dbReference type="InterPro" id="IPR010259">
    <property type="entry name" value="S8pro/Inhibitor_I9"/>
</dbReference>
<dbReference type="CDD" id="cd04077">
    <property type="entry name" value="Peptidases_S8_PCSK9_ProteinaseK_like"/>
    <property type="match status" value="1"/>
</dbReference>
<feature type="domain" description="Inhibitor I9" evidence="10">
    <location>
        <begin position="40"/>
        <end position="105"/>
    </location>
</feature>
<reference evidence="11" key="1">
    <citation type="submission" date="2023-01" db="EMBL/GenBank/DDBJ databases">
        <title>The growth and conidiation of Purpureocillium lavendulum are regulated by nitrogen source and histone H3K14 acetylation.</title>
        <authorList>
            <person name="Tang P."/>
            <person name="Han J."/>
            <person name="Zhang C."/>
            <person name="Tang P."/>
            <person name="Qi F."/>
            <person name="Zhang K."/>
            <person name="Liang L."/>
        </authorList>
    </citation>
    <scope>NUCLEOTIDE SEQUENCE</scope>
    <source>
        <strain evidence="11">YMF1.00683</strain>
    </source>
</reference>
<dbReference type="InterPro" id="IPR000209">
    <property type="entry name" value="Peptidase_S8/S53_dom"/>
</dbReference>
<dbReference type="Pfam" id="PF05922">
    <property type="entry name" value="Inhibitor_I9"/>
    <property type="match status" value="1"/>
</dbReference>
<dbReference type="GO" id="GO:0005576">
    <property type="term" value="C:extracellular region"/>
    <property type="evidence" value="ECO:0007669"/>
    <property type="project" value="UniProtKB-ARBA"/>
</dbReference>
<dbReference type="Gene3D" id="3.30.70.80">
    <property type="entry name" value="Peptidase S8 propeptide/proteinase inhibitor I9"/>
    <property type="match status" value="1"/>
</dbReference>
<dbReference type="Proteomes" id="UP001163105">
    <property type="component" value="Unassembled WGS sequence"/>
</dbReference>
<keyword evidence="2 6" id="KW-0645">Protease</keyword>
<dbReference type="SUPFAM" id="SSF52743">
    <property type="entry name" value="Subtilisin-like"/>
    <property type="match status" value="1"/>
</dbReference>
<evidence type="ECO:0000256" key="3">
    <source>
        <dbReference type="ARBA" id="ARBA00022729"/>
    </source>
</evidence>
<dbReference type="AlphaFoldDB" id="A0AB34G535"/>
<dbReference type="InterPro" id="IPR037045">
    <property type="entry name" value="S8pro/Inhibitor_I9_sf"/>
</dbReference>
<dbReference type="PROSITE" id="PS00137">
    <property type="entry name" value="SUBTILASE_HIS"/>
    <property type="match status" value="1"/>
</dbReference>
<dbReference type="InterPro" id="IPR023827">
    <property type="entry name" value="Peptidase_S8_Asp-AS"/>
</dbReference>
<evidence type="ECO:0000256" key="5">
    <source>
        <dbReference type="ARBA" id="ARBA00022825"/>
    </source>
</evidence>
<dbReference type="GO" id="GO:0004252">
    <property type="term" value="F:serine-type endopeptidase activity"/>
    <property type="evidence" value="ECO:0007669"/>
    <property type="project" value="UniProtKB-UniRule"/>
</dbReference>
<evidence type="ECO:0000313" key="12">
    <source>
        <dbReference type="Proteomes" id="UP001163105"/>
    </source>
</evidence>
<dbReference type="PANTHER" id="PTHR43806">
    <property type="entry name" value="PEPTIDASE S8"/>
    <property type="match status" value="1"/>
</dbReference>
<accession>A0AB34G535</accession>
<keyword evidence="3 8" id="KW-0732">Signal</keyword>
<dbReference type="Pfam" id="PF00082">
    <property type="entry name" value="Peptidase_S8"/>
    <property type="match status" value="1"/>
</dbReference>